<dbReference type="GeneID" id="36346939"/>
<feature type="signal peptide" evidence="1">
    <location>
        <begin position="1"/>
        <end position="26"/>
    </location>
</feature>
<dbReference type="EMBL" id="APAU02000558">
    <property type="protein sequence ID" value="EUB53917.1"/>
    <property type="molecule type" value="Genomic_DNA"/>
</dbReference>
<name>W6U6D6_ECHGR</name>
<proteinExistence type="predicted"/>
<evidence type="ECO:0000313" key="3">
    <source>
        <dbReference type="Proteomes" id="UP000019149"/>
    </source>
</evidence>
<organism evidence="2 3">
    <name type="scientific">Echinococcus granulosus</name>
    <name type="common">Hydatid tapeworm</name>
    <dbReference type="NCBI Taxonomy" id="6210"/>
    <lineage>
        <taxon>Eukaryota</taxon>
        <taxon>Metazoa</taxon>
        <taxon>Spiralia</taxon>
        <taxon>Lophotrochozoa</taxon>
        <taxon>Platyhelminthes</taxon>
        <taxon>Cestoda</taxon>
        <taxon>Eucestoda</taxon>
        <taxon>Cyclophyllidea</taxon>
        <taxon>Taeniidae</taxon>
        <taxon>Echinococcus</taxon>
        <taxon>Echinococcus granulosus group</taxon>
    </lineage>
</organism>
<feature type="chain" id="PRO_5004884447" description="Secreted protein" evidence="1">
    <location>
        <begin position="27"/>
        <end position="100"/>
    </location>
</feature>
<dbReference type="KEGG" id="egl:EGR_11226"/>
<gene>
    <name evidence="2" type="ORF">EGR_11226</name>
</gene>
<evidence type="ECO:0000313" key="2">
    <source>
        <dbReference type="EMBL" id="EUB53917.1"/>
    </source>
</evidence>
<accession>W6U6D6</accession>
<keyword evidence="1" id="KW-0732">Signal</keyword>
<reference evidence="2 3" key="1">
    <citation type="journal article" date="2013" name="Nat. Genet.">
        <title>The genome of the hydatid tapeworm Echinococcus granulosus.</title>
        <authorList>
            <person name="Zheng H."/>
            <person name="Zhang W."/>
            <person name="Zhang L."/>
            <person name="Zhang Z."/>
            <person name="Li J."/>
            <person name="Lu G."/>
            <person name="Zhu Y."/>
            <person name="Wang Y."/>
            <person name="Huang Y."/>
            <person name="Liu J."/>
            <person name="Kang H."/>
            <person name="Chen J."/>
            <person name="Wang L."/>
            <person name="Chen A."/>
            <person name="Yu S."/>
            <person name="Gao Z."/>
            <person name="Jin L."/>
            <person name="Gu W."/>
            <person name="Wang Z."/>
            <person name="Zhao L."/>
            <person name="Shi B."/>
            <person name="Wen H."/>
            <person name="Lin R."/>
            <person name="Jones M.K."/>
            <person name="Brejova B."/>
            <person name="Vinar T."/>
            <person name="Zhao G."/>
            <person name="McManus D.P."/>
            <person name="Chen Z."/>
            <person name="Zhou Y."/>
            <person name="Wang S."/>
        </authorList>
    </citation>
    <scope>NUCLEOTIDE SEQUENCE [LARGE SCALE GENOMIC DNA]</scope>
</reference>
<sequence length="100" mass="10807">MYLAGWAKLGWAGLNCVWSGSAVVEAILVASGVNQQPTGGSFERMCKRPCDVSSTLLSRQKLHRLRCGIIATTRRLSPYSPLIGGLPCVCVCFISFDEIS</sequence>
<evidence type="ECO:0000256" key="1">
    <source>
        <dbReference type="SAM" id="SignalP"/>
    </source>
</evidence>
<dbReference type="CTD" id="36346939"/>
<comment type="caution">
    <text evidence="2">The sequence shown here is derived from an EMBL/GenBank/DDBJ whole genome shotgun (WGS) entry which is preliminary data.</text>
</comment>
<evidence type="ECO:0008006" key="4">
    <source>
        <dbReference type="Google" id="ProtNLM"/>
    </source>
</evidence>
<protein>
    <recommendedName>
        <fullName evidence="4">Secreted protein</fullName>
    </recommendedName>
</protein>
<keyword evidence="3" id="KW-1185">Reference proteome</keyword>
<dbReference type="AlphaFoldDB" id="W6U6D6"/>
<dbReference type="Proteomes" id="UP000019149">
    <property type="component" value="Unassembled WGS sequence"/>
</dbReference>
<dbReference type="RefSeq" id="XP_024345113.1">
    <property type="nucleotide sequence ID" value="XM_024500473.1"/>
</dbReference>